<gene>
    <name evidence="1" type="ORF">HKD39_04625</name>
</gene>
<reference evidence="1 2" key="1">
    <citation type="submission" date="2020-05" db="EMBL/GenBank/DDBJ databases">
        <title>Nakamurella sp. DB0629 isolated from air conditioner.</title>
        <authorList>
            <person name="Kim D.H."/>
            <person name="Kim D.-U."/>
        </authorList>
    </citation>
    <scope>NUCLEOTIDE SEQUENCE [LARGE SCALE GENOMIC DNA]</scope>
    <source>
        <strain evidence="1 2">DB0629</strain>
    </source>
</reference>
<proteinExistence type="predicted"/>
<keyword evidence="2" id="KW-1185">Reference proteome</keyword>
<name>A0A849A325_9ACTN</name>
<organism evidence="1 2">
    <name type="scientific">Nakamurella aerolata</name>
    <dbReference type="NCBI Taxonomy" id="1656892"/>
    <lineage>
        <taxon>Bacteria</taxon>
        <taxon>Bacillati</taxon>
        <taxon>Actinomycetota</taxon>
        <taxon>Actinomycetes</taxon>
        <taxon>Nakamurellales</taxon>
        <taxon>Nakamurellaceae</taxon>
        <taxon>Nakamurella</taxon>
    </lineage>
</organism>
<accession>A0A849A325</accession>
<dbReference type="EMBL" id="JABEND010000002">
    <property type="protein sequence ID" value="NNG35009.1"/>
    <property type="molecule type" value="Genomic_DNA"/>
</dbReference>
<protein>
    <submittedName>
        <fullName evidence="1">Uncharacterized protein</fullName>
    </submittedName>
</protein>
<dbReference type="Proteomes" id="UP000562984">
    <property type="component" value="Unassembled WGS sequence"/>
</dbReference>
<dbReference type="AlphaFoldDB" id="A0A849A325"/>
<sequence length="70" mass="7761">MVDNVIKGSARRHGIADSDIRHAVANAIRVWPMDGFDMIVGPARDGSLIEVGINRDSDIFHAMTARRKFL</sequence>
<evidence type="ECO:0000313" key="1">
    <source>
        <dbReference type="EMBL" id="NNG35009.1"/>
    </source>
</evidence>
<comment type="caution">
    <text evidence="1">The sequence shown here is derived from an EMBL/GenBank/DDBJ whole genome shotgun (WGS) entry which is preliminary data.</text>
</comment>
<evidence type="ECO:0000313" key="2">
    <source>
        <dbReference type="Proteomes" id="UP000562984"/>
    </source>
</evidence>